<evidence type="ECO:0008006" key="3">
    <source>
        <dbReference type="Google" id="ProtNLM"/>
    </source>
</evidence>
<evidence type="ECO:0000313" key="2">
    <source>
        <dbReference type="Proteomes" id="UP000694383"/>
    </source>
</evidence>
<name>A0A8C7WU89_9TELE</name>
<accession>A0A8C7WU89</accession>
<dbReference type="AlphaFoldDB" id="A0A8C7WU89"/>
<sequence length="117" mass="13388">LEYRRSTNWGTTTIEEIERAASDVRGEKSIKSVAKERNVDRPTMMTCMRKRETKRTRGYCGIAEELADHLKKLAEQFHGISPKKCVNCHLNGQTETGERKAYCISVITISKHLHRAP</sequence>
<dbReference type="GeneTree" id="ENSGT00990000203922"/>
<evidence type="ECO:0000313" key="1">
    <source>
        <dbReference type="Ensembl" id="ENSOSIP00000003446.1"/>
    </source>
</evidence>
<dbReference type="Ensembl" id="ENSOSIT00000003695.1">
    <property type="protein sequence ID" value="ENSOSIP00000003446.1"/>
    <property type="gene ID" value="ENSOSIG00000002274.1"/>
</dbReference>
<proteinExistence type="predicted"/>
<protein>
    <recommendedName>
        <fullName evidence="3">HTH psq-type domain-containing protein</fullName>
    </recommendedName>
</protein>
<reference evidence="1" key="1">
    <citation type="submission" date="2025-08" db="UniProtKB">
        <authorList>
            <consortium name="Ensembl"/>
        </authorList>
    </citation>
    <scope>IDENTIFICATION</scope>
</reference>
<organism evidence="1 2">
    <name type="scientific">Oryzias sinensis</name>
    <name type="common">Chinese medaka</name>
    <dbReference type="NCBI Taxonomy" id="183150"/>
    <lineage>
        <taxon>Eukaryota</taxon>
        <taxon>Metazoa</taxon>
        <taxon>Chordata</taxon>
        <taxon>Craniata</taxon>
        <taxon>Vertebrata</taxon>
        <taxon>Euteleostomi</taxon>
        <taxon>Actinopterygii</taxon>
        <taxon>Neopterygii</taxon>
        <taxon>Teleostei</taxon>
        <taxon>Neoteleostei</taxon>
        <taxon>Acanthomorphata</taxon>
        <taxon>Ovalentaria</taxon>
        <taxon>Atherinomorphae</taxon>
        <taxon>Beloniformes</taxon>
        <taxon>Adrianichthyidae</taxon>
        <taxon>Oryziinae</taxon>
        <taxon>Oryzias</taxon>
    </lineage>
</organism>
<dbReference type="Proteomes" id="UP000694383">
    <property type="component" value="Unplaced"/>
</dbReference>
<reference evidence="1" key="2">
    <citation type="submission" date="2025-09" db="UniProtKB">
        <authorList>
            <consortium name="Ensembl"/>
        </authorList>
    </citation>
    <scope>IDENTIFICATION</scope>
</reference>
<keyword evidence="2" id="KW-1185">Reference proteome</keyword>